<comment type="caution">
    <text evidence="1">The sequence shown here is derived from an EMBL/GenBank/DDBJ whole genome shotgun (WGS) entry which is preliminary data.</text>
</comment>
<reference evidence="1 2" key="1">
    <citation type="journal article" date="2016" name="Nat. Commun.">
        <title>Thousands of microbial genomes shed light on interconnected biogeochemical processes in an aquifer system.</title>
        <authorList>
            <person name="Anantharaman K."/>
            <person name="Brown C.T."/>
            <person name="Hug L.A."/>
            <person name="Sharon I."/>
            <person name="Castelle C.J."/>
            <person name="Probst A.J."/>
            <person name="Thomas B.C."/>
            <person name="Singh A."/>
            <person name="Wilkins M.J."/>
            <person name="Karaoz U."/>
            <person name="Brodie E.L."/>
            <person name="Williams K.H."/>
            <person name="Hubbard S.S."/>
            <person name="Banfield J.F."/>
        </authorList>
    </citation>
    <scope>NUCLEOTIDE SEQUENCE [LARGE SCALE GENOMIC DNA]</scope>
</reference>
<dbReference type="AlphaFoldDB" id="A0A1F6AT91"/>
<name>A0A1F6AT91_9BACT</name>
<protein>
    <recommendedName>
        <fullName evidence="3">VanW family protein</fullName>
    </recommendedName>
</protein>
<evidence type="ECO:0000313" key="1">
    <source>
        <dbReference type="EMBL" id="OGG27915.1"/>
    </source>
</evidence>
<evidence type="ECO:0008006" key="3">
    <source>
        <dbReference type="Google" id="ProtNLM"/>
    </source>
</evidence>
<organism evidence="1 2">
    <name type="scientific">Candidatus Gottesmanbacteria bacterium RIFCSPLOWO2_01_FULL_48_11</name>
    <dbReference type="NCBI Taxonomy" id="1798395"/>
    <lineage>
        <taxon>Bacteria</taxon>
        <taxon>Candidatus Gottesmaniibacteriota</taxon>
    </lineage>
</organism>
<evidence type="ECO:0000313" key="2">
    <source>
        <dbReference type="Proteomes" id="UP000178305"/>
    </source>
</evidence>
<sequence length="211" mass="23630">MWDLLFGAMLSVFVAGKSQFSGVQPLASHAFSMGYRYQDPWVSEVFADNILLTLAYMRQTVRKGEPVDWSTVREPFHWSLDIEPGSVVTYHANVLPKYERIAIPLTNVYFNGSEGFRSDGYLVGDGTCQLASLLSWVARDAGLTVEAPVNHDFAAIPEVPKEQGVSIYSHPTNKARSATQNLYIQNDFSRVVRFAFHYDGETLRISASKLL</sequence>
<dbReference type="Proteomes" id="UP000178305">
    <property type="component" value="Unassembled WGS sequence"/>
</dbReference>
<dbReference type="EMBL" id="MFJY01000032">
    <property type="protein sequence ID" value="OGG27915.1"/>
    <property type="molecule type" value="Genomic_DNA"/>
</dbReference>
<accession>A0A1F6AT91</accession>
<gene>
    <name evidence="1" type="ORF">A3A64_02510</name>
</gene>
<proteinExistence type="predicted"/>